<feature type="non-terminal residue" evidence="1">
    <location>
        <position position="180"/>
    </location>
</feature>
<organism evidence="1 2">
    <name type="scientific">Lipomyces orientalis</name>
    <dbReference type="NCBI Taxonomy" id="1233043"/>
    <lineage>
        <taxon>Eukaryota</taxon>
        <taxon>Fungi</taxon>
        <taxon>Dikarya</taxon>
        <taxon>Ascomycota</taxon>
        <taxon>Saccharomycotina</taxon>
        <taxon>Lipomycetes</taxon>
        <taxon>Lipomycetales</taxon>
        <taxon>Lipomycetaceae</taxon>
        <taxon>Lipomyces</taxon>
    </lineage>
</organism>
<proteinExistence type="predicted"/>
<sequence length="180" mass="20232">MSQRAVEFFCPECDHAVFDSRSALSKHISSNHRRVTSIDFDGQTYPLALTENGSKYLCPKCDAQINLLGSLKRHMAQFCRASVHERVHSEASAAAGQAEDNAPQDHDTVTLALNLEEPRTLDDIGLVYENTWQVAICKICHFVVDKAMVVEHLKSVHRLVVPNANAVLLVLRMYRLRPHL</sequence>
<dbReference type="Proteomes" id="UP001489719">
    <property type="component" value="Unassembled WGS sequence"/>
</dbReference>
<protein>
    <submittedName>
        <fullName evidence="1">Uncharacterized protein</fullName>
    </submittedName>
</protein>
<dbReference type="EMBL" id="MU970195">
    <property type="protein sequence ID" value="KAK9319357.1"/>
    <property type="molecule type" value="Genomic_DNA"/>
</dbReference>
<evidence type="ECO:0000313" key="1">
    <source>
        <dbReference type="EMBL" id="KAK9319357.1"/>
    </source>
</evidence>
<reference evidence="2" key="1">
    <citation type="journal article" date="2024" name="Front. Bioeng. Biotechnol.">
        <title>Genome-scale model development and genomic sequencing of the oleaginous clade Lipomyces.</title>
        <authorList>
            <person name="Czajka J.J."/>
            <person name="Han Y."/>
            <person name="Kim J."/>
            <person name="Mondo S.J."/>
            <person name="Hofstad B.A."/>
            <person name="Robles A."/>
            <person name="Haridas S."/>
            <person name="Riley R."/>
            <person name="LaButti K."/>
            <person name="Pangilinan J."/>
            <person name="Andreopoulos W."/>
            <person name="Lipzen A."/>
            <person name="Yan J."/>
            <person name="Wang M."/>
            <person name="Ng V."/>
            <person name="Grigoriev I.V."/>
            <person name="Spatafora J.W."/>
            <person name="Magnuson J.K."/>
            <person name="Baker S.E."/>
            <person name="Pomraning K.R."/>
        </authorList>
    </citation>
    <scope>NUCLEOTIDE SEQUENCE [LARGE SCALE GENOMIC DNA]</scope>
    <source>
        <strain evidence="2">CBS 10300</strain>
    </source>
</reference>
<name>A0ACC3TEQ5_9ASCO</name>
<keyword evidence="2" id="KW-1185">Reference proteome</keyword>
<gene>
    <name evidence="1" type="ORF">V1517DRAFT_332845</name>
</gene>
<accession>A0ACC3TEQ5</accession>
<evidence type="ECO:0000313" key="2">
    <source>
        <dbReference type="Proteomes" id="UP001489719"/>
    </source>
</evidence>
<comment type="caution">
    <text evidence="1">The sequence shown here is derived from an EMBL/GenBank/DDBJ whole genome shotgun (WGS) entry which is preliminary data.</text>
</comment>